<feature type="signal peptide" evidence="1">
    <location>
        <begin position="1"/>
        <end position="18"/>
    </location>
</feature>
<feature type="chain" id="PRO_5043002037" evidence="1">
    <location>
        <begin position="19"/>
        <end position="119"/>
    </location>
</feature>
<comment type="caution">
    <text evidence="2">The sequence shown here is derived from an EMBL/GenBank/DDBJ whole genome shotgun (WGS) entry which is preliminary data.</text>
</comment>
<dbReference type="Proteomes" id="UP001302602">
    <property type="component" value="Unassembled WGS sequence"/>
</dbReference>
<reference evidence="2" key="1">
    <citation type="journal article" date="2023" name="Mol. Phylogenet. Evol.">
        <title>Genome-scale phylogeny and comparative genomics of the fungal order Sordariales.</title>
        <authorList>
            <person name="Hensen N."/>
            <person name="Bonometti L."/>
            <person name="Westerberg I."/>
            <person name="Brannstrom I.O."/>
            <person name="Guillou S."/>
            <person name="Cros-Aarteil S."/>
            <person name="Calhoun S."/>
            <person name="Haridas S."/>
            <person name="Kuo A."/>
            <person name="Mondo S."/>
            <person name="Pangilinan J."/>
            <person name="Riley R."/>
            <person name="LaButti K."/>
            <person name="Andreopoulos B."/>
            <person name="Lipzen A."/>
            <person name="Chen C."/>
            <person name="Yan M."/>
            <person name="Daum C."/>
            <person name="Ng V."/>
            <person name="Clum A."/>
            <person name="Steindorff A."/>
            <person name="Ohm R.A."/>
            <person name="Martin F."/>
            <person name="Silar P."/>
            <person name="Natvig D.O."/>
            <person name="Lalanne C."/>
            <person name="Gautier V."/>
            <person name="Ament-Velasquez S.L."/>
            <person name="Kruys A."/>
            <person name="Hutchinson M.I."/>
            <person name="Powell A.J."/>
            <person name="Barry K."/>
            <person name="Miller A.N."/>
            <person name="Grigoriev I.V."/>
            <person name="Debuchy R."/>
            <person name="Gladieux P."/>
            <person name="Hiltunen Thoren M."/>
            <person name="Johannesson H."/>
        </authorList>
    </citation>
    <scope>NUCLEOTIDE SEQUENCE</scope>
    <source>
        <strain evidence="2">CBS 731.68</strain>
    </source>
</reference>
<evidence type="ECO:0000313" key="2">
    <source>
        <dbReference type="EMBL" id="KAK4125230.1"/>
    </source>
</evidence>
<name>A0AAN6U3D4_9PEZI</name>
<evidence type="ECO:0000313" key="3">
    <source>
        <dbReference type="Proteomes" id="UP001302602"/>
    </source>
</evidence>
<keyword evidence="1" id="KW-0732">Signal</keyword>
<keyword evidence="3" id="KW-1185">Reference proteome</keyword>
<sequence>MHLSTILSLAGAASLATAAAVDTRIPRMGAFSTSNTLGCPLASVDNGVNEFAIGNQSDQCRTFYENATYPTIHVYYWIPQCLLTVFNTADCSDPGIVSGTGCWSPPGGVAAYKITCPYL</sequence>
<dbReference type="EMBL" id="MU853226">
    <property type="protein sequence ID" value="KAK4125230.1"/>
    <property type="molecule type" value="Genomic_DNA"/>
</dbReference>
<dbReference type="AlphaFoldDB" id="A0AAN6U3D4"/>
<organism evidence="2 3">
    <name type="scientific">Parathielavia appendiculata</name>
    <dbReference type="NCBI Taxonomy" id="2587402"/>
    <lineage>
        <taxon>Eukaryota</taxon>
        <taxon>Fungi</taxon>
        <taxon>Dikarya</taxon>
        <taxon>Ascomycota</taxon>
        <taxon>Pezizomycotina</taxon>
        <taxon>Sordariomycetes</taxon>
        <taxon>Sordariomycetidae</taxon>
        <taxon>Sordariales</taxon>
        <taxon>Chaetomiaceae</taxon>
        <taxon>Parathielavia</taxon>
    </lineage>
</organism>
<gene>
    <name evidence="2" type="ORF">N657DRAFT_644063</name>
</gene>
<proteinExistence type="predicted"/>
<dbReference type="GeneID" id="87829452"/>
<accession>A0AAN6U3D4</accession>
<protein>
    <submittedName>
        <fullName evidence="2">Uncharacterized protein</fullName>
    </submittedName>
</protein>
<evidence type="ECO:0000256" key="1">
    <source>
        <dbReference type="SAM" id="SignalP"/>
    </source>
</evidence>
<dbReference type="RefSeq" id="XP_062649001.1">
    <property type="nucleotide sequence ID" value="XM_062792683.1"/>
</dbReference>
<reference evidence="2" key="2">
    <citation type="submission" date="2023-05" db="EMBL/GenBank/DDBJ databases">
        <authorList>
            <consortium name="Lawrence Berkeley National Laboratory"/>
            <person name="Steindorff A."/>
            <person name="Hensen N."/>
            <person name="Bonometti L."/>
            <person name="Westerberg I."/>
            <person name="Brannstrom I.O."/>
            <person name="Guillou S."/>
            <person name="Cros-Aarteil S."/>
            <person name="Calhoun S."/>
            <person name="Haridas S."/>
            <person name="Kuo A."/>
            <person name="Mondo S."/>
            <person name="Pangilinan J."/>
            <person name="Riley R."/>
            <person name="Labutti K."/>
            <person name="Andreopoulos B."/>
            <person name="Lipzen A."/>
            <person name="Chen C."/>
            <person name="Yanf M."/>
            <person name="Daum C."/>
            <person name="Ng V."/>
            <person name="Clum A."/>
            <person name="Ohm R."/>
            <person name="Martin F."/>
            <person name="Silar P."/>
            <person name="Natvig D."/>
            <person name="Lalanne C."/>
            <person name="Gautier V."/>
            <person name="Ament-Velasquez S.L."/>
            <person name="Kruys A."/>
            <person name="Hutchinson M.I."/>
            <person name="Powell A.J."/>
            <person name="Barry K."/>
            <person name="Miller A.N."/>
            <person name="Grigoriev I.V."/>
            <person name="Debuchy R."/>
            <person name="Gladieux P."/>
            <person name="Thoren M.H."/>
            <person name="Johannesson H."/>
        </authorList>
    </citation>
    <scope>NUCLEOTIDE SEQUENCE</scope>
    <source>
        <strain evidence="2">CBS 731.68</strain>
    </source>
</reference>